<dbReference type="PANTHER" id="PTHR42970:SF1">
    <property type="entry name" value="PECTATE LYASE C-RELATED"/>
    <property type="match status" value="1"/>
</dbReference>
<dbReference type="InterPro" id="IPR052063">
    <property type="entry name" value="Polysaccharide_Lyase_1"/>
</dbReference>
<dbReference type="InterPro" id="IPR011050">
    <property type="entry name" value="Pectin_lyase_fold/virulence"/>
</dbReference>
<dbReference type="EMBL" id="CP073100">
    <property type="protein sequence ID" value="QUE52623.1"/>
    <property type="molecule type" value="Genomic_DNA"/>
</dbReference>
<dbReference type="KEGG" id="lamb:KBB96_06935"/>
<evidence type="ECO:0000256" key="3">
    <source>
        <dbReference type="ARBA" id="ARBA00023180"/>
    </source>
</evidence>
<evidence type="ECO:0000256" key="1">
    <source>
        <dbReference type="ARBA" id="ARBA00022723"/>
    </source>
</evidence>
<dbReference type="InterPro" id="IPR012334">
    <property type="entry name" value="Pectin_lyas_fold"/>
</dbReference>
<dbReference type="RefSeq" id="WP_211633866.1">
    <property type="nucleotide sequence ID" value="NZ_CP073100.1"/>
</dbReference>
<dbReference type="PANTHER" id="PTHR42970">
    <property type="entry name" value="PECTATE LYASE C-RELATED"/>
    <property type="match status" value="1"/>
</dbReference>
<feature type="signal peptide" evidence="4">
    <location>
        <begin position="1"/>
        <end position="20"/>
    </location>
</feature>
<keyword evidence="3" id="KW-0325">Glycoprotein</keyword>
<dbReference type="SUPFAM" id="SSF51126">
    <property type="entry name" value="Pectin lyase-like"/>
    <property type="match status" value="3"/>
</dbReference>
<evidence type="ECO:0000256" key="4">
    <source>
        <dbReference type="SAM" id="SignalP"/>
    </source>
</evidence>
<proteinExistence type="predicted"/>
<dbReference type="InterPro" id="IPR013425">
    <property type="entry name" value="Autotrns_rpt"/>
</dbReference>
<sequence length="1685" mass="170851">MPRKPLVAAALLLGNQTFHAQASIPAFPGAEGFGALAVGGRGGDVYHVTNLNSSGAGSLAYGIANAPAAGRTIVFDVSGYIHVPGSNLRMTQNKVTIAGQTAPGDGIGLKDGTFRISADDVVIRHLRFRHGKYGSGGDCIDLDSNSTRSVLDHISMQFSTDENMSSFSSPPEDLTLQWAVNAWGLESHSCGGLWDQNHATAHHTLWAHNHTRNPKARPGTLDWINNVTFDWDIGFIMGDSETPASWKANVRNNYFLSPPGNLRSKALEKASLDRNGVPNFSLYLNGCLHDADGDGILNGTDKGYGIASGSYNTSATPFPSSAVAVTMDNALTAYKKVVSQGGALRLSVDASQTLRDEVDTILFAALTGQVHKHVTRESETGASNAGFGTLASASSPIDSDQDGMPDYWEQALGFNPAVDDHNTAFTGSGGVITGTTFFPASTPLGYTRLEEYLHFLAIPHGVVAKSTGSAPTSISIDLRKFTLGFPNTPVFTLSGVTGGAAVQSGTGGAIVTFNPTVNTSGRARFEFTVTDADGSTWTQTCGILVSSSALPRDLKWKGDGTSNLWDTSSLNFQQGSTVTAFGNGDRLVFDDTGSTSPSVSIPSTVSPGSMDVIASANYTFTGAGSIGSTGPLLKRGTGTLSLSNSATNGFSAVTVEEGTLALNSAGAAGTAPIRMNGGALTLNAASNGTISNALQFDTDTTITVQSQHNETGNWTGAGNVTVNGNYLWTVGGTWTGYTGRLTLGAGGPRIRLNGGFGSPAVAVDLGTNGQLMNRNGSATSYDIGSLSGASGSTLSGAQSVVAASTYSIGAKGESTIFSGAIVNGTGNAATNIIKTGAGSLTLAGTSTHTGTTTVNAGTLSITGALGSTAITVANGGTLAGTGSVTGPVTLQSGGILSPGTAATPAGVLQVAGGVTLPNGSVLPFDLSSSSSGGNDRVAMQGGTLTASGTLNFKFRLTDGLLGPGTYPLIDGATGSAISGLSLTHNLPTTGTRQTFALGRSASGSNPSSIWLTVTGNAASLVWKGNTNGNWDLNTTSNWTNGGVASTYYNFDALTFDDTATTAMLTLASPVAPRSMIVDNSSKAYTLAGHAISGTGKLTKRGTNTLTLSPVGVTLDSGTTASSATVTVVTTNLAAGMSVTGPGIPAGTVIAAIVDGGTLTLSQNATATASPVALRYVAMNSWTGGTDIEGGTIQFTNDDGNAYGLGPGPITFKGGTLSMYRNSATYNSATYNFVVPAGQTGTFNADDRCDLYGTLTGGGTLDFRIPYVRTTLYGDWSGFTGKLRVIDSTNNGGDLRFGPSYGYPGFPNAAVELTANTTAYYVGTLSGGDGTTVSIGEVSGDASAYLMGGATGGRFLTYRIGGIGTNATFAGVIADQNVYCPTSVVKTGSGTWTLSGNSTYGGRTTVEQGVLKVTGSLTSLNTLEVANGAALQLEGGTLALDTVTAGAGAIMSAYGTVTGDLVGGGALSLRGYGTGTGGPLVVGGSLTLPDGGLLQARIGASADSVSVAGDLSMGGILNLSVPAGTAAGRYPLFTVSGSVQVGAVSLTGAPSGLTAVLDTTVAGQVAVVLAGPYEQWRFSKFGSYSSLESDPNADPDSDGQSNQVEFLAGTLPKNPASRFSASVAKEGAGFKVSWNSVAGKSYQVEAATMLSSGWAVIATKTATATTTDYTDASGLPKRFYRVKVVP</sequence>
<gene>
    <name evidence="5" type="ORF">KBB96_06935</name>
</gene>
<evidence type="ECO:0000313" key="6">
    <source>
        <dbReference type="Proteomes" id="UP000676169"/>
    </source>
</evidence>
<organism evidence="5 6">
    <name type="scientific">Luteolibacter ambystomatis</name>
    <dbReference type="NCBI Taxonomy" id="2824561"/>
    <lineage>
        <taxon>Bacteria</taxon>
        <taxon>Pseudomonadati</taxon>
        <taxon>Verrucomicrobiota</taxon>
        <taxon>Verrucomicrobiia</taxon>
        <taxon>Verrucomicrobiales</taxon>
        <taxon>Verrucomicrobiaceae</taxon>
        <taxon>Luteolibacter</taxon>
    </lineage>
</organism>
<evidence type="ECO:0000256" key="2">
    <source>
        <dbReference type="ARBA" id="ARBA00022729"/>
    </source>
</evidence>
<keyword evidence="6" id="KW-1185">Reference proteome</keyword>
<dbReference type="GO" id="GO:0046872">
    <property type="term" value="F:metal ion binding"/>
    <property type="evidence" value="ECO:0007669"/>
    <property type="project" value="UniProtKB-KW"/>
</dbReference>
<reference evidence="5" key="1">
    <citation type="submission" date="2021-04" db="EMBL/GenBank/DDBJ databases">
        <title>Luteolibacter sp. 32A isolated from the skin of an Anderson's salamander (Ambystoma andersonii).</title>
        <authorList>
            <person name="Spergser J."/>
            <person name="Busse H.-J."/>
        </authorList>
    </citation>
    <scope>NUCLEOTIDE SEQUENCE</scope>
    <source>
        <strain evidence="5">32A</strain>
    </source>
</reference>
<name>A0A975J239_9BACT</name>
<accession>A0A975J239</accession>
<keyword evidence="1" id="KW-0479">Metal-binding</keyword>
<dbReference type="Pfam" id="PF12951">
    <property type="entry name" value="PATR"/>
    <property type="match status" value="3"/>
</dbReference>
<dbReference type="NCBIfam" id="TIGR02601">
    <property type="entry name" value="autotrns_rpt"/>
    <property type="match status" value="2"/>
</dbReference>
<dbReference type="Proteomes" id="UP000676169">
    <property type="component" value="Chromosome"/>
</dbReference>
<evidence type="ECO:0000313" key="5">
    <source>
        <dbReference type="EMBL" id="QUE52623.1"/>
    </source>
</evidence>
<protein>
    <submittedName>
        <fullName evidence="5">Autotransporter-associated beta strand repeat-containing protein</fullName>
    </submittedName>
</protein>
<keyword evidence="2 4" id="KW-0732">Signal</keyword>
<dbReference type="Gene3D" id="2.160.20.10">
    <property type="entry name" value="Single-stranded right-handed beta-helix, Pectin lyase-like"/>
    <property type="match status" value="1"/>
</dbReference>
<feature type="chain" id="PRO_5036787512" evidence="4">
    <location>
        <begin position="21"/>
        <end position="1685"/>
    </location>
</feature>